<dbReference type="AlphaFoldDB" id="A0A345DCD8"/>
<reference evidence="3" key="1">
    <citation type="submission" date="2018-07" db="EMBL/GenBank/DDBJ databases">
        <authorList>
            <person name="Kim H."/>
        </authorList>
    </citation>
    <scope>NUCLEOTIDE SEQUENCE [LARGE SCALE GENOMIC DNA]</scope>
    <source>
        <strain evidence="3">F02</strain>
    </source>
</reference>
<sequence length="113" mass="12490">MVIWDHVWLVLATLGLCVVTFVTRSFFLLTPSAFVFPAFIQRALRFAPTAAITAVIAPEIFMQAGHVDVSWHNKALIACVVASVVFIIRQNLLLTIFVGMLVFTVLRLLGFGV</sequence>
<dbReference type="EMBL" id="CP031124">
    <property type="protein sequence ID" value="AXF86026.1"/>
    <property type="molecule type" value="Genomic_DNA"/>
</dbReference>
<dbReference type="OrthoDB" id="5465192at2"/>
<dbReference type="RefSeq" id="WP_114563149.1">
    <property type="nucleotide sequence ID" value="NZ_CP031124.1"/>
</dbReference>
<evidence type="ECO:0000256" key="1">
    <source>
        <dbReference type="SAM" id="Phobius"/>
    </source>
</evidence>
<keyword evidence="1" id="KW-1133">Transmembrane helix</keyword>
<keyword evidence="3" id="KW-1185">Reference proteome</keyword>
<dbReference type="InterPro" id="IPR008407">
    <property type="entry name" value="Brnchd-chn_aa_trnsp_AzlD"/>
</dbReference>
<dbReference type="KEGG" id="hyf:DTO96_101766"/>
<dbReference type="Pfam" id="PF05437">
    <property type="entry name" value="AzlD"/>
    <property type="match status" value="1"/>
</dbReference>
<protein>
    <recommendedName>
        <fullName evidence="4">Branched-chain amino acid transport protein (AzlD)</fullName>
    </recommendedName>
</protein>
<proteinExistence type="predicted"/>
<keyword evidence="1" id="KW-0472">Membrane</keyword>
<evidence type="ECO:0000313" key="2">
    <source>
        <dbReference type="EMBL" id="AXF86026.1"/>
    </source>
</evidence>
<evidence type="ECO:0008006" key="4">
    <source>
        <dbReference type="Google" id="ProtNLM"/>
    </source>
</evidence>
<dbReference type="Proteomes" id="UP000252182">
    <property type="component" value="Chromosome"/>
</dbReference>
<feature type="transmembrane region" description="Helical" evidence="1">
    <location>
        <begin position="93"/>
        <end position="112"/>
    </location>
</feature>
<accession>A0A345DCD8</accession>
<feature type="transmembrane region" description="Helical" evidence="1">
    <location>
        <begin position="71"/>
        <end position="88"/>
    </location>
</feature>
<feature type="transmembrane region" description="Helical" evidence="1">
    <location>
        <begin position="46"/>
        <end position="65"/>
    </location>
</feature>
<keyword evidence="1" id="KW-0812">Transmembrane</keyword>
<gene>
    <name evidence="2" type="ORF">DTO96_101766</name>
</gene>
<evidence type="ECO:0000313" key="3">
    <source>
        <dbReference type="Proteomes" id="UP000252182"/>
    </source>
</evidence>
<feature type="transmembrane region" description="Helical" evidence="1">
    <location>
        <begin position="6"/>
        <end position="39"/>
    </location>
</feature>
<name>A0A345DCD8_9BURK</name>
<organism evidence="2 3">
    <name type="scientific">Ephemeroptericola cinctiostellae</name>
    <dbReference type="NCBI Taxonomy" id="2268024"/>
    <lineage>
        <taxon>Bacteria</taxon>
        <taxon>Pseudomonadati</taxon>
        <taxon>Pseudomonadota</taxon>
        <taxon>Betaproteobacteria</taxon>
        <taxon>Burkholderiales</taxon>
        <taxon>Burkholderiaceae</taxon>
        <taxon>Ephemeroptericola</taxon>
    </lineage>
</organism>